<feature type="region of interest" description="Disordered" evidence="1">
    <location>
        <begin position="1"/>
        <end position="23"/>
    </location>
</feature>
<proteinExistence type="predicted"/>
<name>A0A1M5ENP6_9BACT</name>
<reference evidence="2 3" key="1">
    <citation type="submission" date="2016-11" db="EMBL/GenBank/DDBJ databases">
        <authorList>
            <person name="Jaros S."/>
            <person name="Januszkiewicz K."/>
            <person name="Wedrychowicz H."/>
        </authorList>
    </citation>
    <scope>NUCLEOTIDE SEQUENCE [LARGE SCALE GENOMIC DNA]</scope>
    <source>
        <strain evidence="2 3">DSM 26897</strain>
    </source>
</reference>
<keyword evidence="3" id="KW-1185">Reference proteome</keyword>
<sequence length="71" mass="7745">MEPNTKPITGSVPEAPGSEEQRLKDYFGHHTVDEKEALKLHSADTPEGLSRALNEQMGGGNTPVRPHPNEL</sequence>
<evidence type="ECO:0000256" key="1">
    <source>
        <dbReference type="SAM" id="MobiDB-lite"/>
    </source>
</evidence>
<dbReference type="EMBL" id="FQUO01000012">
    <property type="protein sequence ID" value="SHF80774.1"/>
    <property type="molecule type" value="Genomic_DNA"/>
</dbReference>
<feature type="region of interest" description="Disordered" evidence="1">
    <location>
        <begin position="39"/>
        <end position="71"/>
    </location>
</feature>
<protein>
    <submittedName>
        <fullName evidence="2">Uncharacterized protein</fullName>
    </submittedName>
</protein>
<gene>
    <name evidence="2" type="ORF">SAMN05444008_112117</name>
</gene>
<dbReference type="AlphaFoldDB" id="A0A1M5ENP6"/>
<evidence type="ECO:0000313" key="3">
    <source>
        <dbReference type="Proteomes" id="UP000184368"/>
    </source>
</evidence>
<evidence type="ECO:0000313" key="2">
    <source>
        <dbReference type="EMBL" id="SHF80774.1"/>
    </source>
</evidence>
<dbReference type="Proteomes" id="UP000184368">
    <property type="component" value="Unassembled WGS sequence"/>
</dbReference>
<accession>A0A1M5ENP6</accession>
<organism evidence="2 3">
    <name type="scientific">Cnuella takakiae</name>
    <dbReference type="NCBI Taxonomy" id="1302690"/>
    <lineage>
        <taxon>Bacteria</taxon>
        <taxon>Pseudomonadati</taxon>
        <taxon>Bacteroidota</taxon>
        <taxon>Chitinophagia</taxon>
        <taxon>Chitinophagales</taxon>
        <taxon>Chitinophagaceae</taxon>
        <taxon>Cnuella</taxon>
    </lineage>
</organism>
<dbReference type="RefSeq" id="WP_073045014.1">
    <property type="nucleotide sequence ID" value="NZ_FQUO01000012.1"/>
</dbReference>